<organism evidence="1 2">
    <name type="scientific">Bionectria ochroleuca</name>
    <name type="common">Gliocladium roseum</name>
    <dbReference type="NCBI Taxonomy" id="29856"/>
    <lineage>
        <taxon>Eukaryota</taxon>
        <taxon>Fungi</taxon>
        <taxon>Dikarya</taxon>
        <taxon>Ascomycota</taxon>
        <taxon>Pezizomycotina</taxon>
        <taxon>Sordariomycetes</taxon>
        <taxon>Hypocreomycetidae</taxon>
        <taxon>Hypocreales</taxon>
        <taxon>Bionectriaceae</taxon>
        <taxon>Clonostachys</taxon>
    </lineage>
</organism>
<protein>
    <submittedName>
        <fullName evidence="1">Uncharacterized protein</fullName>
    </submittedName>
</protein>
<name>A0A8H7ND28_BIOOC</name>
<dbReference type="AlphaFoldDB" id="A0A8H7ND28"/>
<accession>A0A8H7ND28</accession>
<evidence type="ECO:0000313" key="1">
    <source>
        <dbReference type="EMBL" id="KAF9753390.1"/>
    </source>
</evidence>
<evidence type="ECO:0000313" key="2">
    <source>
        <dbReference type="Proteomes" id="UP000616885"/>
    </source>
</evidence>
<gene>
    <name evidence="1" type="ORF">IM811_012148</name>
</gene>
<dbReference type="Proteomes" id="UP000616885">
    <property type="component" value="Unassembled WGS sequence"/>
</dbReference>
<dbReference type="EMBL" id="JADCTT010000004">
    <property type="protein sequence ID" value="KAF9753390.1"/>
    <property type="molecule type" value="Genomic_DNA"/>
</dbReference>
<comment type="caution">
    <text evidence="1">The sequence shown here is derived from an EMBL/GenBank/DDBJ whole genome shotgun (WGS) entry which is preliminary data.</text>
</comment>
<sequence length="99" mass="11243">MALGLCRSKALSCNDATYINLFALKDYNAQGDVGLGRDFLNEHGFPPDLHPEGDDKFHLLNIRLTIVSLFRNSRTSRTNLFRSLSRNEDIFILPCRPCD</sequence>
<reference evidence="1" key="1">
    <citation type="submission" date="2020-10" db="EMBL/GenBank/DDBJ databases">
        <title>High-Quality Genome Resource of Clonostachys rosea strain S41 by Oxford Nanopore Long-Read Sequencing.</title>
        <authorList>
            <person name="Wang H."/>
        </authorList>
    </citation>
    <scope>NUCLEOTIDE SEQUENCE</scope>
    <source>
        <strain evidence="1">S41</strain>
    </source>
</reference>
<proteinExistence type="predicted"/>